<dbReference type="EMBL" id="CAJVCH010003717">
    <property type="protein sequence ID" value="CAG7649978.1"/>
    <property type="molecule type" value="Genomic_DNA"/>
</dbReference>
<evidence type="ECO:0000313" key="3">
    <source>
        <dbReference type="Proteomes" id="UP000708208"/>
    </source>
</evidence>
<dbReference type="GO" id="GO:0006383">
    <property type="term" value="P:transcription by RNA polymerase III"/>
    <property type="evidence" value="ECO:0007669"/>
    <property type="project" value="InterPro"/>
</dbReference>
<accession>A0A8J2NQM0</accession>
<proteinExistence type="predicted"/>
<dbReference type="AlphaFoldDB" id="A0A8J2NQM0"/>
<dbReference type="PANTHER" id="PTHR23082:SF0">
    <property type="entry name" value="GENERAL TRANSCRIPTION FACTOR 3C POLYPEPTIDE 3"/>
    <property type="match status" value="1"/>
</dbReference>
<name>A0A8J2NQM0_9HEXA</name>
<feature type="compositionally biased region" description="Acidic residues" evidence="1">
    <location>
        <begin position="29"/>
        <end position="49"/>
    </location>
</feature>
<feature type="compositionally biased region" description="Acidic residues" evidence="1">
    <location>
        <begin position="1"/>
        <end position="21"/>
    </location>
</feature>
<evidence type="ECO:0000256" key="1">
    <source>
        <dbReference type="SAM" id="MobiDB-lite"/>
    </source>
</evidence>
<sequence>MSDPEMEDATIEELQPLEEYSDSSSYLGSEEEEEGVDIEDEEKDASESENNDRIRVATNYYLEGSYTLADLTAALEGFKETPEKGSVLDDTVPGCSKNLPEVVKPARPVPKKVAERAKPAQTQGKVGFGFDTSMLPPESTWEQRPKYTADFYSTGEQVSSFTLRRRRKMSPTVQGMMGEAHLRYVRGELKSAIGICQEIIKEQPTITDPYALLSLIYWDLNENDRALRFGMIGAFLDPKHCKEWPRLAEWSLGQGNVQQAISCYTHSLSVNPGVPELYYRRCELMKLANDTAGAIKGYHRLIHALPKDGKACVQAYRKIAQLHYAEKDKEKAYQVLCLAFRDYSEYITNIEVNLILELMKSFKKYVEAIQLLQKHTKVEFKPPLEKSDFATRPGLSKALFKRTSVATPPQFPAELTVKLITSLIHLEAYDLAKSLVPQVLAKPIDKFGDLYLEVAEAYMAKGRWASSVELTSLIVKSPNMKEASLCFLRHAETLYSLGKLEESANAYETVIKLVPNHNVAKLNYALILQKLGRSEDALQTLDQDEEEKTIDHHLIAEKCKIYIRQKRPHELLKTTLFLLSRHCHTFRSKEDTLGVSTTTHSDKRYDSVQVNRVKRDEHPYDKRPTFLEKTDITDAEWQIYLHACQVCLDMERYDLLERFTYTAWSSENFGQNPKMEKACGYHAYLASILNLDQELLAPHVKFQSLNVQD</sequence>
<dbReference type="OrthoDB" id="151490at2759"/>
<protein>
    <recommendedName>
        <fullName evidence="4">General transcription factor 3C polypeptide 3</fullName>
    </recommendedName>
</protein>
<dbReference type="Pfam" id="PF13432">
    <property type="entry name" value="TPR_16"/>
    <property type="match status" value="1"/>
</dbReference>
<gene>
    <name evidence="2" type="ORF">AFUS01_LOCUS708</name>
</gene>
<evidence type="ECO:0008006" key="4">
    <source>
        <dbReference type="Google" id="ProtNLM"/>
    </source>
</evidence>
<comment type="caution">
    <text evidence="2">The sequence shown here is derived from an EMBL/GenBank/DDBJ whole genome shotgun (WGS) entry which is preliminary data.</text>
</comment>
<organism evidence="2 3">
    <name type="scientific">Allacma fusca</name>
    <dbReference type="NCBI Taxonomy" id="39272"/>
    <lineage>
        <taxon>Eukaryota</taxon>
        <taxon>Metazoa</taxon>
        <taxon>Ecdysozoa</taxon>
        <taxon>Arthropoda</taxon>
        <taxon>Hexapoda</taxon>
        <taxon>Collembola</taxon>
        <taxon>Symphypleona</taxon>
        <taxon>Sminthuridae</taxon>
        <taxon>Allacma</taxon>
    </lineage>
</organism>
<evidence type="ECO:0000313" key="2">
    <source>
        <dbReference type="EMBL" id="CAG7649978.1"/>
    </source>
</evidence>
<dbReference type="Proteomes" id="UP000708208">
    <property type="component" value="Unassembled WGS sequence"/>
</dbReference>
<dbReference type="InterPro" id="IPR039340">
    <property type="entry name" value="Tfc4/TFIIIC-102/Sfc4"/>
</dbReference>
<dbReference type="GO" id="GO:0000127">
    <property type="term" value="C:transcription factor TFIIIC complex"/>
    <property type="evidence" value="ECO:0007669"/>
    <property type="project" value="TreeGrafter"/>
</dbReference>
<feature type="region of interest" description="Disordered" evidence="1">
    <location>
        <begin position="1"/>
        <end position="52"/>
    </location>
</feature>
<reference evidence="2" key="1">
    <citation type="submission" date="2021-06" db="EMBL/GenBank/DDBJ databases">
        <authorList>
            <person name="Hodson N. C."/>
            <person name="Mongue J. A."/>
            <person name="Jaron S. K."/>
        </authorList>
    </citation>
    <scope>NUCLEOTIDE SEQUENCE</scope>
</reference>
<keyword evidence="3" id="KW-1185">Reference proteome</keyword>
<dbReference type="SMART" id="SM00028">
    <property type="entry name" value="TPR"/>
    <property type="match status" value="4"/>
</dbReference>
<dbReference type="InterPro" id="IPR019734">
    <property type="entry name" value="TPR_rpt"/>
</dbReference>
<dbReference type="PANTHER" id="PTHR23082">
    <property type="entry name" value="TRANSCRIPTION INITIATION FACTOR IIIC TFIIIC , POLYPEPTIDE 3-RELATED"/>
    <property type="match status" value="1"/>
</dbReference>